<keyword evidence="3" id="KW-1185">Reference proteome</keyword>
<comment type="caution">
    <text evidence="2">The sequence shown here is derived from an EMBL/GenBank/DDBJ whole genome shotgun (WGS) entry which is preliminary data.</text>
</comment>
<dbReference type="Pfam" id="PF01584">
    <property type="entry name" value="CheW"/>
    <property type="match status" value="1"/>
</dbReference>
<dbReference type="SMART" id="SM00260">
    <property type="entry name" value="CheW"/>
    <property type="match status" value="1"/>
</dbReference>
<sequence length="184" mass="19576">MTVKDSHQLQSASADTDDEGTNQYLTFSVAEQMFGIGILAIKEIIQYGAVSSVPMMPDFIRGVINLRGAVVPVVDLSARFHRRQAEAGRRSCIVIVEMCEEGSIQDVGILVDSVSAVLEITPDEIEPPPAFGAGIKSDFIRGMGKVDGRFVILLDISRVLGTEGLIELVAPVVAAASNKTVSSG</sequence>
<dbReference type="InterPro" id="IPR039315">
    <property type="entry name" value="CheW"/>
</dbReference>
<evidence type="ECO:0000259" key="1">
    <source>
        <dbReference type="PROSITE" id="PS50851"/>
    </source>
</evidence>
<proteinExistence type="predicted"/>
<dbReference type="Gene3D" id="2.40.50.180">
    <property type="entry name" value="CheA-289, Domain 4"/>
    <property type="match status" value="1"/>
</dbReference>
<dbReference type="OrthoDB" id="9790406at2"/>
<dbReference type="GO" id="GO:0007165">
    <property type="term" value="P:signal transduction"/>
    <property type="evidence" value="ECO:0007669"/>
    <property type="project" value="InterPro"/>
</dbReference>
<dbReference type="InterPro" id="IPR002545">
    <property type="entry name" value="CheW-lke_dom"/>
</dbReference>
<evidence type="ECO:0000313" key="2">
    <source>
        <dbReference type="EMBL" id="EGV32834.1"/>
    </source>
</evidence>
<dbReference type="SUPFAM" id="SSF50341">
    <property type="entry name" value="CheW-like"/>
    <property type="match status" value="1"/>
</dbReference>
<dbReference type="GO" id="GO:0006935">
    <property type="term" value="P:chemotaxis"/>
    <property type="evidence" value="ECO:0007669"/>
    <property type="project" value="InterPro"/>
</dbReference>
<dbReference type="AlphaFoldDB" id="G2DY42"/>
<feature type="domain" description="CheW-like" evidence="1">
    <location>
        <begin position="21"/>
        <end position="165"/>
    </location>
</feature>
<dbReference type="GO" id="GO:0005829">
    <property type="term" value="C:cytosol"/>
    <property type="evidence" value="ECO:0007669"/>
    <property type="project" value="TreeGrafter"/>
</dbReference>
<dbReference type="Proteomes" id="UP000004200">
    <property type="component" value="Unassembled WGS sequence"/>
</dbReference>
<reference evidence="2 3" key="1">
    <citation type="submission" date="2011-06" db="EMBL/GenBank/DDBJ databases">
        <title>The draft genome of Thiorhodococcus drewsii AZ1.</title>
        <authorList>
            <consortium name="US DOE Joint Genome Institute (JGI-PGF)"/>
            <person name="Lucas S."/>
            <person name="Han J."/>
            <person name="Lapidus A."/>
            <person name="Cheng J.-F."/>
            <person name="Goodwin L."/>
            <person name="Pitluck S."/>
            <person name="Peters L."/>
            <person name="Land M.L."/>
            <person name="Hauser L."/>
            <person name="Vogl K."/>
            <person name="Liu Z."/>
            <person name="Imhoff J."/>
            <person name="Thiel V."/>
            <person name="Frigaard N.-U."/>
            <person name="Bryant D.A."/>
            <person name="Woyke T.J."/>
        </authorList>
    </citation>
    <scope>NUCLEOTIDE SEQUENCE [LARGE SCALE GENOMIC DNA]</scope>
    <source>
        <strain evidence="2 3">AZ1</strain>
    </source>
</reference>
<dbReference type="PANTHER" id="PTHR22617:SF41">
    <property type="entry name" value="CHEMOTAXIS SIGNAL TRANSDUCTION SYSTEM ADAPTOR PROTEIN CHEW"/>
    <property type="match status" value="1"/>
</dbReference>
<dbReference type="eggNOG" id="COG0835">
    <property type="taxonomic scope" value="Bacteria"/>
</dbReference>
<evidence type="ECO:0000313" key="3">
    <source>
        <dbReference type="Proteomes" id="UP000004200"/>
    </source>
</evidence>
<dbReference type="EMBL" id="AFWT01000005">
    <property type="protein sequence ID" value="EGV32834.1"/>
    <property type="molecule type" value="Genomic_DNA"/>
</dbReference>
<organism evidence="2 3">
    <name type="scientific">Thiorhodococcus drewsii AZ1</name>
    <dbReference type="NCBI Taxonomy" id="765913"/>
    <lineage>
        <taxon>Bacteria</taxon>
        <taxon>Pseudomonadati</taxon>
        <taxon>Pseudomonadota</taxon>
        <taxon>Gammaproteobacteria</taxon>
        <taxon>Chromatiales</taxon>
        <taxon>Chromatiaceae</taxon>
        <taxon>Thiorhodococcus</taxon>
    </lineage>
</organism>
<gene>
    <name evidence="2" type="ORF">ThidrDRAFT_0954</name>
</gene>
<dbReference type="RefSeq" id="WP_007039669.1">
    <property type="nucleotide sequence ID" value="NZ_AFWT01000005.1"/>
</dbReference>
<dbReference type="Gene3D" id="2.30.30.40">
    <property type="entry name" value="SH3 Domains"/>
    <property type="match status" value="1"/>
</dbReference>
<dbReference type="PANTHER" id="PTHR22617">
    <property type="entry name" value="CHEMOTAXIS SENSOR HISTIDINE KINASE-RELATED"/>
    <property type="match status" value="1"/>
</dbReference>
<dbReference type="InterPro" id="IPR036061">
    <property type="entry name" value="CheW-like_dom_sf"/>
</dbReference>
<name>G2DY42_9GAMM</name>
<dbReference type="PROSITE" id="PS50851">
    <property type="entry name" value="CHEW"/>
    <property type="match status" value="1"/>
</dbReference>
<protein>
    <submittedName>
        <fullName evidence="2">CheW protein</fullName>
    </submittedName>
</protein>
<dbReference type="STRING" id="765913.ThidrDRAFT_0954"/>
<dbReference type="PATRIC" id="fig|765913.3.peg.976"/>
<accession>G2DY42</accession>